<dbReference type="Gene3D" id="1.20.1070.10">
    <property type="entry name" value="Rhodopsin 7-helix transmembrane proteins"/>
    <property type="match status" value="1"/>
</dbReference>
<keyword evidence="5 9" id="KW-0297">G-protein coupled receptor</keyword>
<organism evidence="10 11">
    <name type="scientific">Paramuricea clavata</name>
    <name type="common">Red gorgonian</name>
    <name type="synonym">Violescent sea-whip</name>
    <dbReference type="NCBI Taxonomy" id="317549"/>
    <lineage>
        <taxon>Eukaryota</taxon>
        <taxon>Metazoa</taxon>
        <taxon>Cnidaria</taxon>
        <taxon>Anthozoa</taxon>
        <taxon>Octocorallia</taxon>
        <taxon>Malacalcyonacea</taxon>
        <taxon>Plexauridae</taxon>
        <taxon>Paramuricea</taxon>
    </lineage>
</organism>
<dbReference type="OrthoDB" id="5974905at2759"/>
<proteinExistence type="inferred from homology"/>
<dbReference type="PANTHER" id="PTHR22752:SF14">
    <property type="entry name" value="G-PROTEIN COUPLED RECEPTORS FAMILY 1 PROFILE DOMAIN-CONTAINING PROTEIN"/>
    <property type="match status" value="1"/>
</dbReference>
<name>A0A7D9HV39_PARCT</name>
<dbReference type="SUPFAM" id="SSF81321">
    <property type="entry name" value="Family A G protein-coupled receptor-like"/>
    <property type="match status" value="1"/>
</dbReference>
<keyword evidence="7 9" id="KW-0675">Receptor</keyword>
<dbReference type="PANTHER" id="PTHR22752">
    <property type="entry name" value="G PROTEIN-COUPLED RECEPTOR"/>
    <property type="match status" value="1"/>
</dbReference>
<accession>A0A7D9HV39</accession>
<evidence type="ECO:0000256" key="3">
    <source>
        <dbReference type="ARBA" id="ARBA00022692"/>
    </source>
</evidence>
<keyword evidence="4" id="KW-1133">Transmembrane helix</keyword>
<evidence type="ECO:0000256" key="4">
    <source>
        <dbReference type="ARBA" id="ARBA00022989"/>
    </source>
</evidence>
<evidence type="ECO:0000256" key="8">
    <source>
        <dbReference type="ARBA" id="ARBA00023224"/>
    </source>
</evidence>
<dbReference type="InterPro" id="IPR000276">
    <property type="entry name" value="GPCR_Rhodpsn"/>
</dbReference>
<comment type="similarity">
    <text evidence="9">Belongs to the G-protein coupled receptor 1 family.</text>
</comment>
<keyword evidence="2" id="KW-1003">Cell membrane</keyword>
<dbReference type="CDD" id="cd00637">
    <property type="entry name" value="7tm_classA_rhodopsin-like"/>
    <property type="match status" value="1"/>
</dbReference>
<comment type="caution">
    <text evidence="10">The sequence shown here is derived from an EMBL/GenBank/DDBJ whole genome shotgun (WGS) entry which is preliminary data.</text>
</comment>
<dbReference type="PROSITE" id="PS00237">
    <property type="entry name" value="G_PROTEIN_RECEP_F1_1"/>
    <property type="match status" value="1"/>
</dbReference>
<gene>
    <name evidence="10" type="ORF">PACLA_8A028496</name>
</gene>
<evidence type="ECO:0000256" key="2">
    <source>
        <dbReference type="ARBA" id="ARBA00022475"/>
    </source>
</evidence>
<evidence type="ECO:0000256" key="1">
    <source>
        <dbReference type="ARBA" id="ARBA00004651"/>
    </source>
</evidence>
<keyword evidence="8 9" id="KW-0807">Transducer</keyword>
<keyword evidence="11" id="KW-1185">Reference proteome</keyword>
<dbReference type="EMBL" id="CACRXK020002371">
    <property type="protein sequence ID" value="CAB3994008.1"/>
    <property type="molecule type" value="Genomic_DNA"/>
</dbReference>
<reference evidence="10" key="1">
    <citation type="submission" date="2020-04" db="EMBL/GenBank/DDBJ databases">
        <authorList>
            <person name="Alioto T."/>
            <person name="Alioto T."/>
            <person name="Gomez Garrido J."/>
        </authorList>
    </citation>
    <scope>NUCLEOTIDE SEQUENCE</scope>
    <source>
        <strain evidence="10">A484AB</strain>
    </source>
</reference>
<dbReference type="GO" id="GO:0004930">
    <property type="term" value="F:G protein-coupled receptor activity"/>
    <property type="evidence" value="ECO:0007669"/>
    <property type="project" value="UniProtKB-KW"/>
</dbReference>
<evidence type="ECO:0000313" key="11">
    <source>
        <dbReference type="Proteomes" id="UP001152795"/>
    </source>
</evidence>
<dbReference type="InterPro" id="IPR017452">
    <property type="entry name" value="GPCR_Rhodpsn_7TM"/>
</dbReference>
<evidence type="ECO:0000256" key="9">
    <source>
        <dbReference type="RuleBase" id="RU000688"/>
    </source>
</evidence>
<evidence type="ECO:0000313" key="10">
    <source>
        <dbReference type="EMBL" id="CAB3994008.1"/>
    </source>
</evidence>
<dbReference type="Proteomes" id="UP001152795">
    <property type="component" value="Unassembled WGS sequence"/>
</dbReference>
<comment type="subcellular location">
    <subcellularLocation>
        <location evidence="1">Cell membrane</location>
        <topology evidence="1">Multi-pass membrane protein</topology>
    </subcellularLocation>
</comment>
<evidence type="ECO:0000256" key="5">
    <source>
        <dbReference type="ARBA" id="ARBA00023040"/>
    </source>
</evidence>
<keyword evidence="3 9" id="KW-0812">Transmembrane</keyword>
<evidence type="ECO:0000256" key="7">
    <source>
        <dbReference type="ARBA" id="ARBA00023170"/>
    </source>
</evidence>
<sequence>MTSVAAIVVETIILVLICAGALTGNVMLFVLIAKTPALQTKGNVFILNLAVADLLVAVANMPITIVTVIADGWILGKDVCLTSGFFTLLTFVASCMALTMISVNRYHAICHWTAYHHKYTNRRCAVYIGIVWGITIGLSLPPFFGWAKFDFDEGQSYCFAEWNLSKSYTLFMIAACLFGPIIVMSYCYIKIYKFKKESRIRVQAAAGDSSSSELHVVTTARELVSTAADRSDRKLTRTIMTLIVVFALCWSPFAIIMILQVFFDVQVPRWADLGSLVLGYMNSFCNVFVYNATNKTIRQGYRTLLGCKPNRIDVGSFQTTTS</sequence>
<dbReference type="SMART" id="SM01381">
    <property type="entry name" value="7TM_GPCR_Srsx"/>
    <property type="match status" value="1"/>
</dbReference>
<dbReference type="Pfam" id="PF00001">
    <property type="entry name" value="7tm_1"/>
    <property type="match status" value="1"/>
</dbReference>
<keyword evidence="6" id="KW-0472">Membrane</keyword>
<dbReference type="PROSITE" id="PS50262">
    <property type="entry name" value="G_PROTEIN_RECEP_F1_2"/>
    <property type="match status" value="1"/>
</dbReference>
<evidence type="ECO:0000256" key="6">
    <source>
        <dbReference type="ARBA" id="ARBA00023136"/>
    </source>
</evidence>
<protein>
    <submittedName>
        <fullName evidence="10">G- coupled receptor 161-like</fullName>
    </submittedName>
</protein>
<dbReference type="PRINTS" id="PR00237">
    <property type="entry name" value="GPCRRHODOPSN"/>
</dbReference>
<dbReference type="AlphaFoldDB" id="A0A7D9HV39"/>
<dbReference type="GO" id="GO:0005886">
    <property type="term" value="C:plasma membrane"/>
    <property type="evidence" value="ECO:0007669"/>
    <property type="project" value="UniProtKB-SubCell"/>
</dbReference>